<evidence type="ECO:0000256" key="5">
    <source>
        <dbReference type="ARBA" id="ARBA00022692"/>
    </source>
</evidence>
<comment type="similarity">
    <text evidence="2">Belongs to the outer membrane factor (OMF) (TC 1.B.17) family.</text>
</comment>
<evidence type="ECO:0000256" key="8">
    <source>
        <dbReference type="SAM" id="SignalP"/>
    </source>
</evidence>
<comment type="caution">
    <text evidence="9">The sequence shown here is derived from an EMBL/GenBank/DDBJ whole genome shotgun (WGS) entry which is preliminary data.</text>
</comment>
<comment type="subcellular location">
    <subcellularLocation>
        <location evidence="1">Cell outer membrane</location>
    </subcellularLocation>
</comment>
<dbReference type="Proteomes" id="UP001210678">
    <property type="component" value="Unassembled WGS sequence"/>
</dbReference>
<name>A0ABT4YY94_9VIBR</name>
<dbReference type="PANTHER" id="PTHR30026">
    <property type="entry name" value="OUTER MEMBRANE PROTEIN TOLC"/>
    <property type="match status" value="1"/>
</dbReference>
<protein>
    <submittedName>
        <fullName evidence="9">TolC family outer membrane protein</fullName>
    </submittedName>
</protein>
<dbReference type="InterPro" id="IPR051906">
    <property type="entry name" value="TolC-like"/>
</dbReference>
<evidence type="ECO:0000256" key="6">
    <source>
        <dbReference type="ARBA" id="ARBA00023136"/>
    </source>
</evidence>
<dbReference type="EMBL" id="JAQLOI010000003">
    <property type="protein sequence ID" value="MDB1126126.1"/>
    <property type="molecule type" value="Genomic_DNA"/>
</dbReference>
<feature type="chain" id="PRO_5046468759" evidence="8">
    <location>
        <begin position="25"/>
        <end position="467"/>
    </location>
</feature>
<evidence type="ECO:0000256" key="4">
    <source>
        <dbReference type="ARBA" id="ARBA00022452"/>
    </source>
</evidence>
<keyword evidence="8" id="KW-0732">Signal</keyword>
<evidence type="ECO:0000256" key="1">
    <source>
        <dbReference type="ARBA" id="ARBA00004442"/>
    </source>
</evidence>
<keyword evidence="3" id="KW-0813">Transport</keyword>
<evidence type="ECO:0000313" key="9">
    <source>
        <dbReference type="EMBL" id="MDB1126126.1"/>
    </source>
</evidence>
<dbReference type="Pfam" id="PF02321">
    <property type="entry name" value="OEP"/>
    <property type="match status" value="2"/>
</dbReference>
<gene>
    <name evidence="9" type="ORF">PGX00_21640</name>
</gene>
<accession>A0ABT4YY94</accession>
<dbReference type="NCBIfam" id="TIGR01844">
    <property type="entry name" value="type_I_sec_TolC"/>
    <property type="match status" value="1"/>
</dbReference>
<feature type="signal peptide" evidence="8">
    <location>
        <begin position="1"/>
        <end position="24"/>
    </location>
</feature>
<dbReference type="Gene3D" id="1.20.1600.10">
    <property type="entry name" value="Outer membrane efflux proteins (OEP)"/>
    <property type="match status" value="1"/>
</dbReference>
<keyword evidence="10" id="KW-1185">Reference proteome</keyword>
<evidence type="ECO:0000256" key="7">
    <source>
        <dbReference type="ARBA" id="ARBA00023237"/>
    </source>
</evidence>
<keyword evidence="5" id="KW-0812">Transmembrane</keyword>
<evidence type="ECO:0000256" key="2">
    <source>
        <dbReference type="ARBA" id="ARBA00007613"/>
    </source>
</evidence>
<dbReference type="InterPro" id="IPR010130">
    <property type="entry name" value="T1SS_OMP_TolC"/>
</dbReference>
<dbReference type="SUPFAM" id="SSF56954">
    <property type="entry name" value="Outer membrane efflux proteins (OEP)"/>
    <property type="match status" value="1"/>
</dbReference>
<sequence length="467" mass="52382">MKKQLTHIKRSVLVIGLTPFFAQAENLLQVYQQALENDPVYRAGIYQHQADIEIYDQAMAVLLPTIKFDASRTETKQEIVSSDNSVYNTGSTSYPTDELSLSVTQSIYSYSNWAYFKQAKEDVKRVAAELEDVKQELLMRVAEAYFNVLKKRDNYLGIHAEVTALEKHFELVELQVKNGLARTTDLLDSEARFLQAQAREIEISNNLQDALQGIHEITGSLPRSLVTLGEEMPMAEPEPYQVDAWLENAQQNNPMILAKRGALASAREEIRRQQGGHYPTFDFVFTQNNSETDGSLFGGGSEVDTQTFMVQMTLPLYAGGAVSSKVRETESLYNKSKDELELSWRETNRETRAAFTGVTSAISKVNALQKSVEAYELAVDVKQQSFESGVASSVTVLDAVRDLFIARTEYSAARYDYLLNNLRLKRAVGTLNELDMQQINSALLGEDVSTDIQAMESKLESESLALR</sequence>
<evidence type="ECO:0000313" key="10">
    <source>
        <dbReference type="Proteomes" id="UP001210678"/>
    </source>
</evidence>
<dbReference type="PANTHER" id="PTHR30026:SF20">
    <property type="entry name" value="OUTER MEMBRANE PROTEIN TOLC"/>
    <property type="match status" value="1"/>
</dbReference>
<dbReference type="RefSeq" id="WP_272140472.1">
    <property type="nucleotide sequence ID" value="NZ_JAQLOI010000003.1"/>
</dbReference>
<keyword evidence="4" id="KW-1134">Transmembrane beta strand</keyword>
<proteinExistence type="inferred from homology"/>
<dbReference type="InterPro" id="IPR003423">
    <property type="entry name" value="OMP_efflux"/>
</dbReference>
<keyword evidence="6" id="KW-0472">Membrane</keyword>
<keyword evidence="7" id="KW-0998">Cell outer membrane</keyword>
<reference evidence="9 10" key="1">
    <citation type="submission" date="2023-01" db="EMBL/GenBank/DDBJ databases">
        <title>Vibrio sp. KJ40-1 sp.nov, isolated from marine algae.</title>
        <authorList>
            <person name="Butt M."/>
            <person name="Kim J.M.J."/>
            <person name="Jeon C.O.C."/>
        </authorList>
    </citation>
    <scope>NUCLEOTIDE SEQUENCE [LARGE SCALE GENOMIC DNA]</scope>
    <source>
        <strain evidence="9 10">KJ40-1</strain>
    </source>
</reference>
<organism evidence="9 10">
    <name type="scientific">Vibrio algarum</name>
    <dbReference type="NCBI Taxonomy" id="3020714"/>
    <lineage>
        <taxon>Bacteria</taxon>
        <taxon>Pseudomonadati</taxon>
        <taxon>Pseudomonadota</taxon>
        <taxon>Gammaproteobacteria</taxon>
        <taxon>Vibrionales</taxon>
        <taxon>Vibrionaceae</taxon>
        <taxon>Vibrio</taxon>
    </lineage>
</organism>
<evidence type="ECO:0000256" key="3">
    <source>
        <dbReference type="ARBA" id="ARBA00022448"/>
    </source>
</evidence>